<gene>
    <name evidence="3" type="ORF">UU93_C0035G0002</name>
</gene>
<dbReference type="STRING" id="1618356.UU93_C0035G0002"/>
<keyword evidence="2" id="KW-0732">Signal</keyword>
<proteinExistence type="predicted"/>
<dbReference type="AlphaFoldDB" id="A0A0G1AZ54"/>
<evidence type="ECO:0000256" key="2">
    <source>
        <dbReference type="SAM" id="SignalP"/>
    </source>
</evidence>
<feature type="chain" id="PRO_5002535905" evidence="2">
    <location>
        <begin position="30"/>
        <end position="292"/>
    </location>
</feature>
<sequence length="292" mass="30244">MYVKQILLFAITLFLGVGLLSFNTSTAYADNTCVGGKICPFGYSENCIGVGECCKPAGLLTDWATKISCNSPAATTDPNTLQCPAGTSRSKCSNVQEGAANCCGADGKIAGDMIPAQYNDNEGGGNGSGTPCKVCPDGYSSSVFACPFGTDLSKSCCKNIPFVSYDVVGKNACSSTDYVSFDLCAQTGDNSECIICRDQVPPGVWTAIGCITTTKEGITTSAIKLGLGIGGGVVLLMILAASFKLTTSKGDPKATEEAKEMITNAIGGLLFILFSVVLIRTIGKDLLRIPGF</sequence>
<evidence type="ECO:0000256" key="1">
    <source>
        <dbReference type="SAM" id="Phobius"/>
    </source>
</evidence>
<comment type="caution">
    <text evidence="3">The sequence shown here is derived from an EMBL/GenBank/DDBJ whole genome shotgun (WGS) entry which is preliminary data.</text>
</comment>
<keyword evidence="1" id="KW-0472">Membrane</keyword>
<keyword evidence="1" id="KW-1133">Transmembrane helix</keyword>
<feature type="signal peptide" evidence="2">
    <location>
        <begin position="1"/>
        <end position="29"/>
    </location>
</feature>
<protein>
    <submittedName>
        <fullName evidence="3">Uncharacterized protein</fullName>
    </submittedName>
</protein>
<reference evidence="3 4" key="1">
    <citation type="journal article" date="2015" name="Nature">
        <title>rRNA introns, odd ribosomes, and small enigmatic genomes across a large radiation of phyla.</title>
        <authorList>
            <person name="Brown C.T."/>
            <person name="Hug L.A."/>
            <person name="Thomas B.C."/>
            <person name="Sharon I."/>
            <person name="Castelle C.J."/>
            <person name="Singh A."/>
            <person name="Wilkins M.J."/>
            <person name="Williams K.H."/>
            <person name="Banfield J.F."/>
        </authorList>
    </citation>
    <scope>NUCLEOTIDE SEQUENCE [LARGE SCALE GENOMIC DNA]</scope>
</reference>
<organism evidence="3 4">
    <name type="scientific">Candidatus Amesbacteria bacterium GW2011_GWA2_42_12</name>
    <dbReference type="NCBI Taxonomy" id="1618356"/>
    <lineage>
        <taxon>Bacteria</taxon>
        <taxon>Candidatus Amesiibacteriota</taxon>
    </lineage>
</organism>
<name>A0A0G1AZ54_9BACT</name>
<evidence type="ECO:0000313" key="3">
    <source>
        <dbReference type="EMBL" id="KKS30548.1"/>
    </source>
</evidence>
<feature type="transmembrane region" description="Helical" evidence="1">
    <location>
        <begin position="262"/>
        <end position="282"/>
    </location>
</feature>
<feature type="transmembrane region" description="Helical" evidence="1">
    <location>
        <begin position="222"/>
        <end position="241"/>
    </location>
</feature>
<evidence type="ECO:0000313" key="4">
    <source>
        <dbReference type="Proteomes" id="UP000034160"/>
    </source>
</evidence>
<dbReference type="Proteomes" id="UP000034160">
    <property type="component" value="Unassembled WGS sequence"/>
</dbReference>
<dbReference type="EMBL" id="LCCN01000035">
    <property type="protein sequence ID" value="KKS30548.1"/>
    <property type="molecule type" value="Genomic_DNA"/>
</dbReference>
<accession>A0A0G1AZ54</accession>
<keyword evidence="1" id="KW-0812">Transmembrane</keyword>